<sequence>MFDTSSLQRSRRILRCSSLSFALQSAQIRTPLIGTRLKQPELVYGNLLFLMQGNYFYRRLFTSHNPGVIEFLPACSDKLPKGLIV</sequence>
<protein>
    <submittedName>
        <fullName evidence="1">Uncharacterized protein</fullName>
    </submittedName>
</protein>
<evidence type="ECO:0000313" key="1">
    <source>
        <dbReference type="EMBL" id="GAA4458718.1"/>
    </source>
</evidence>
<evidence type="ECO:0000313" key="2">
    <source>
        <dbReference type="Proteomes" id="UP001500840"/>
    </source>
</evidence>
<accession>A0ABP8MZL2</accession>
<dbReference type="Proteomes" id="UP001500840">
    <property type="component" value="Unassembled WGS sequence"/>
</dbReference>
<organism evidence="1 2">
    <name type="scientific">Novipirellula rosea</name>
    <dbReference type="NCBI Taxonomy" id="1031540"/>
    <lineage>
        <taxon>Bacteria</taxon>
        <taxon>Pseudomonadati</taxon>
        <taxon>Planctomycetota</taxon>
        <taxon>Planctomycetia</taxon>
        <taxon>Pirellulales</taxon>
        <taxon>Pirellulaceae</taxon>
        <taxon>Novipirellula</taxon>
    </lineage>
</organism>
<proteinExistence type="predicted"/>
<dbReference type="EMBL" id="BAABGA010000046">
    <property type="protein sequence ID" value="GAA4458718.1"/>
    <property type="molecule type" value="Genomic_DNA"/>
</dbReference>
<keyword evidence="2" id="KW-1185">Reference proteome</keyword>
<comment type="caution">
    <text evidence="1">The sequence shown here is derived from an EMBL/GenBank/DDBJ whole genome shotgun (WGS) entry which is preliminary data.</text>
</comment>
<reference evidence="2" key="1">
    <citation type="journal article" date="2019" name="Int. J. Syst. Evol. Microbiol.">
        <title>The Global Catalogue of Microorganisms (GCM) 10K type strain sequencing project: providing services to taxonomists for standard genome sequencing and annotation.</title>
        <authorList>
            <consortium name="The Broad Institute Genomics Platform"/>
            <consortium name="The Broad Institute Genome Sequencing Center for Infectious Disease"/>
            <person name="Wu L."/>
            <person name="Ma J."/>
        </authorList>
    </citation>
    <scope>NUCLEOTIDE SEQUENCE [LARGE SCALE GENOMIC DNA]</scope>
    <source>
        <strain evidence="2">JCM 17759</strain>
    </source>
</reference>
<name>A0ABP8MZL2_9BACT</name>
<gene>
    <name evidence="1" type="ORF">GCM10023156_37280</name>
</gene>